<keyword evidence="4" id="KW-0963">Cytoplasm</keyword>
<keyword evidence="11" id="KW-1185">Reference proteome</keyword>
<dbReference type="OrthoDB" id="10251073at2759"/>
<protein>
    <recommendedName>
        <fullName evidence="3">Cilia- and flagella-associated protein 206</fullName>
    </recommendedName>
</protein>
<dbReference type="KEGG" id="api:100165334"/>
<evidence type="ECO:0000313" key="11">
    <source>
        <dbReference type="Proteomes" id="UP000007819"/>
    </source>
</evidence>
<evidence type="ECO:0000256" key="4">
    <source>
        <dbReference type="ARBA" id="ARBA00022490"/>
    </source>
</evidence>
<evidence type="ECO:0000256" key="8">
    <source>
        <dbReference type="ARBA" id="ARBA00023273"/>
    </source>
</evidence>
<evidence type="ECO:0000256" key="1">
    <source>
        <dbReference type="ARBA" id="ARBA00004430"/>
    </source>
</evidence>
<keyword evidence="8" id="KW-0966">Cell projection</keyword>
<dbReference type="RefSeq" id="XP_029345808.1">
    <property type="nucleotide sequence ID" value="XM_029489948.1"/>
</dbReference>
<organism evidence="10 11">
    <name type="scientific">Acyrthosiphon pisum</name>
    <name type="common">Pea aphid</name>
    <dbReference type="NCBI Taxonomy" id="7029"/>
    <lineage>
        <taxon>Eukaryota</taxon>
        <taxon>Metazoa</taxon>
        <taxon>Ecdysozoa</taxon>
        <taxon>Arthropoda</taxon>
        <taxon>Hexapoda</taxon>
        <taxon>Insecta</taxon>
        <taxon>Pterygota</taxon>
        <taxon>Neoptera</taxon>
        <taxon>Paraneoptera</taxon>
        <taxon>Hemiptera</taxon>
        <taxon>Sternorrhyncha</taxon>
        <taxon>Aphidomorpha</taxon>
        <taxon>Aphidoidea</taxon>
        <taxon>Aphididae</taxon>
        <taxon>Macrosiphini</taxon>
        <taxon>Acyrthosiphon</taxon>
    </lineage>
</organism>
<comment type="subcellular location">
    <subcellularLocation>
        <location evidence="1">Cytoplasm</location>
        <location evidence="1">Cytoskeleton</location>
        <location evidence="1">Cilium axoneme</location>
    </subcellularLocation>
</comment>
<dbReference type="GO" id="GO:0003356">
    <property type="term" value="P:regulation of cilium beat frequency"/>
    <property type="evidence" value="ECO:0007669"/>
    <property type="project" value="TreeGrafter"/>
</dbReference>
<comment type="similarity">
    <text evidence="2">Belongs to the CFAP206 family.</text>
</comment>
<evidence type="ECO:0000256" key="3">
    <source>
        <dbReference type="ARBA" id="ARBA00021602"/>
    </source>
</evidence>
<evidence type="ECO:0000256" key="6">
    <source>
        <dbReference type="ARBA" id="ARBA00023069"/>
    </source>
</evidence>
<comment type="function">
    <text evidence="9">Essential for sperm motility and is involved in the regulation of the beating frequency of motile cilia on the epithelial cells of the respiratory tract. Required for the establishment of radial spokes in sperm flagella.</text>
</comment>
<dbReference type="GeneID" id="100165334"/>
<dbReference type="EnsemblMetazoa" id="XM_029489948.1">
    <property type="protein sequence ID" value="XP_029345808.1"/>
    <property type="gene ID" value="LOC100165334"/>
</dbReference>
<dbReference type="GO" id="GO:0036064">
    <property type="term" value="C:ciliary basal body"/>
    <property type="evidence" value="ECO:0007669"/>
    <property type="project" value="TreeGrafter"/>
</dbReference>
<keyword evidence="7" id="KW-0206">Cytoskeleton</keyword>
<proteinExistence type="inferred from homology"/>
<dbReference type="PANTHER" id="PTHR21442">
    <property type="entry name" value="CILIA- AND FLAGELLA-ASSOCIATED PROTEIN 206"/>
    <property type="match status" value="1"/>
</dbReference>
<dbReference type="Pfam" id="PF12018">
    <property type="entry name" value="FAP206"/>
    <property type="match status" value="1"/>
</dbReference>
<evidence type="ECO:0000256" key="9">
    <source>
        <dbReference type="ARBA" id="ARBA00045321"/>
    </source>
</evidence>
<dbReference type="PANTHER" id="PTHR21442:SF0">
    <property type="entry name" value="CILIA- AND FLAGELLA-ASSOCIATED PROTEIN 206"/>
    <property type="match status" value="1"/>
</dbReference>
<dbReference type="GO" id="GO:0005930">
    <property type="term" value="C:axoneme"/>
    <property type="evidence" value="ECO:0007669"/>
    <property type="project" value="UniProtKB-SubCell"/>
</dbReference>
<sequence length="633" mass="73442">MLPEDKYIRKVIQGCFELGVQVSEELASVFFKCWLLNPNVKNLQKQPLKNTMNRIIDQCVQCLSVHKDPAILCIKMQLLIEHDYKNREFIINKVNEENDQKIRPLLNDILDNVNHTGNKMSTYYQKIIQFIILSNYMGDPTSPILIQEISDTLNNVLNQTKSSEFDNQLQSLKINQLKEISNLICGIWLYNMDRKDIRDETLDMIDTLPNAVDLLLKNIDQELRDSFKKVMMTTSWILQCYKVYTEILAPIFVIRINFATVTIKKLNDYKTVLVFYLQYQKNLEIIKNDLNKLKIELPALLIKFNIILKEIKQLKNTNDFGEDTICPEFNNVTIIWSEIRGIMNHLSITCNLILTMKQLTYEINNISEEINNKSIMDTILTDTEELYTIFETYPLHPMCEWHPPTTSTDDTRNLFADGYCVVMIVETDGTLIKHDKSLGVIQYSDEWFGFASIQAALHFGTKPTYYLYHFLNLMRSKTHLLSFFHLYEQMAETQHNSNELMSEKDKYKDAQVQTAFYPNGTSAINKNIHKTKEIKKCMNKKVIDTNNATSKVTTQSAQTIDVYKSVQVQTKSCDVGSNTMSEKATNTNQSVPHSSIRFKNKPYAALEYDDINSFKCSTTTIRFTNNCLTKFKD</sequence>
<evidence type="ECO:0000256" key="2">
    <source>
        <dbReference type="ARBA" id="ARBA00010500"/>
    </source>
</evidence>
<dbReference type="Proteomes" id="UP000007819">
    <property type="component" value="Chromosome A2"/>
</dbReference>
<evidence type="ECO:0000256" key="5">
    <source>
        <dbReference type="ARBA" id="ARBA00022794"/>
    </source>
</evidence>
<evidence type="ECO:0000256" key="7">
    <source>
        <dbReference type="ARBA" id="ARBA00023212"/>
    </source>
</evidence>
<accession>A0A8R2JS32</accession>
<keyword evidence="6" id="KW-0969">Cilium</keyword>
<reference evidence="11" key="1">
    <citation type="submission" date="2010-06" db="EMBL/GenBank/DDBJ databases">
        <authorList>
            <person name="Jiang H."/>
            <person name="Abraham K."/>
            <person name="Ali S."/>
            <person name="Alsbrooks S.L."/>
            <person name="Anim B.N."/>
            <person name="Anosike U.S."/>
            <person name="Attaway T."/>
            <person name="Bandaranaike D.P."/>
            <person name="Battles P.K."/>
            <person name="Bell S.N."/>
            <person name="Bell A.V."/>
            <person name="Beltran B."/>
            <person name="Bickham C."/>
            <person name="Bustamante Y."/>
            <person name="Caleb T."/>
            <person name="Canada A."/>
            <person name="Cardenas V."/>
            <person name="Carter K."/>
            <person name="Chacko J."/>
            <person name="Chandrabose M.N."/>
            <person name="Chavez D."/>
            <person name="Chavez A."/>
            <person name="Chen L."/>
            <person name="Chu H.-S."/>
            <person name="Claassen K.J."/>
            <person name="Cockrell R."/>
            <person name="Collins M."/>
            <person name="Cooper J.A."/>
            <person name="Cree A."/>
            <person name="Curry S.M."/>
            <person name="Da Y."/>
            <person name="Dao M.D."/>
            <person name="Das B."/>
            <person name="Davila M.-L."/>
            <person name="Davy-Carroll L."/>
            <person name="Denson S."/>
            <person name="Dinh H."/>
            <person name="Ebong V.E."/>
            <person name="Edwards J.R."/>
            <person name="Egan A."/>
            <person name="El-Daye J."/>
            <person name="Escobedo L."/>
            <person name="Fernandez S."/>
            <person name="Fernando P.R."/>
            <person name="Flagg N."/>
            <person name="Forbes L.D."/>
            <person name="Fowler R.G."/>
            <person name="Fu Q."/>
            <person name="Gabisi R.A."/>
            <person name="Ganer J."/>
            <person name="Garbino Pronczuk A."/>
            <person name="Garcia R.M."/>
            <person name="Garner T."/>
            <person name="Garrett T.E."/>
            <person name="Gonzalez D.A."/>
            <person name="Hamid H."/>
            <person name="Hawkins E.S."/>
            <person name="Hirani K."/>
            <person name="Hogues M.E."/>
            <person name="Hollins B."/>
            <person name="Hsiao C.-H."/>
            <person name="Jabil R."/>
            <person name="James M.L."/>
            <person name="Jhangiani S.N."/>
            <person name="Johnson B."/>
            <person name="Johnson Q."/>
            <person name="Joshi V."/>
            <person name="Kalu J.B."/>
            <person name="Kam C."/>
            <person name="Kashfia A."/>
            <person name="Keebler J."/>
            <person name="Kisamo H."/>
            <person name="Kovar C.L."/>
            <person name="Lago L.A."/>
            <person name="Lai C.-Y."/>
            <person name="Laidlaw J."/>
            <person name="Lara F."/>
            <person name="Le T.-K."/>
            <person name="Lee S.L."/>
            <person name="Legall F.H."/>
            <person name="Lemon S.J."/>
            <person name="Lewis L.R."/>
            <person name="Li B."/>
            <person name="Liu Y."/>
            <person name="Liu Y.-S."/>
            <person name="Lopez J."/>
            <person name="Lozado R.J."/>
            <person name="Lu J."/>
            <person name="Madu R.C."/>
            <person name="Maheshwari M."/>
            <person name="Maheshwari R."/>
            <person name="Malloy K."/>
            <person name="Martinez E."/>
            <person name="Mathew T."/>
            <person name="Mercado I.C."/>
            <person name="Mercado C."/>
            <person name="Meyer B."/>
            <person name="Montgomery K."/>
            <person name="Morgan M.B."/>
            <person name="Munidasa M."/>
            <person name="Nazareth L.V."/>
            <person name="Nelson J."/>
            <person name="Ng B.M."/>
            <person name="Nguyen N.B."/>
            <person name="Nguyen P.Q."/>
            <person name="Nguyen T."/>
            <person name="Obregon M."/>
            <person name="Okwuonu G.O."/>
            <person name="Onwere C.G."/>
            <person name="Orozco G."/>
            <person name="Parra A."/>
            <person name="Patel S."/>
            <person name="Patil S."/>
            <person name="Perez A."/>
            <person name="Perez Y."/>
            <person name="Pham C."/>
            <person name="Primus E.L."/>
            <person name="Pu L.-L."/>
            <person name="Puazo M."/>
            <person name="Qin X."/>
            <person name="Quiroz J.B."/>
            <person name="Reese J."/>
            <person name="Richards S."/>
            <person name="Rives C.M."/>
            <person name="Robberts R."/>
            <person name="Ruiz S.J."/>
            <person name="Ruiz M.J."/>
            <person name="Santibanez J."/>
            <person name="Schneider B.W."/>
            <person name="Sisson I."/>
            <person name="Smith M."/>
            <person name="Sodergren E."/>
            <person name="Song X.-Z."/>
            <person name="Song B.B."/>
            <person name="Summersgill H."/>
            <person name="Thelus R."/>
            <person name="Thornton R.D."/>
            <person name="Trejos Z.Y."/>
            <person name="Usmani K."/>
            <person name="Vattathil S."/>
            <person name="Villasana D."/>
            <person name="Walker D.L."/>
            <person name="Wang S."/>
            <person name="Wang K."/>
            <person name="White C.S."/>
            <person name="Williams A.C."/>
            <person name="Williamson J."/>
            <person name="Wilson K."/>
            <person name="Woghiren I.O."/>
            <person name="Woodworth J.R."/>
            <person name="Worley K.C."/>
            <person name="Wright R.A."/>
            <person name="Wu W."/>
            <person name="Young L."/>
            <person name="Zhang L."/>
            <person name="Zhang J."/>
            <person name="Zhu Y."/>
            <person name="Muzny D.M."/>
            <person name="Weinstock G."/>
            <person name="Gibbs R.A."/>
        </authorList>
    </citation>
    <scope>NUCLEOTIDE SEQUENCE [LARGE SCALE GENOMIC DNA]</scope>
    <source>
        <strain evidence="11">LSR1</strain>
    </source>
</reference>
<name>A0A8R2JS32_ACYPI</name>
<keyword evidence="5" id="KW-0970">Cilium biogenesis/degradation</keyword>
<dbReference type="AlphaFoldDB" id="A0A8R2JS32"/>
<dbReference type="InterPro" id="IPR021897">
    <property type="entry name" value="FAP206"/>
</dbReference>
<reference evidence="10" key="2">
    <citation type="submission" date="2022-06" db="UniProtKB">
        <authorList>
            <consortium name="EnsemblMetazoa"/>
        </authorList>
    </citation>
    <scope>IDENTIFICATION</scope>
</reference>
<dbReference type="GO" id="GO:0030030">
    <property type="term" value="P:cell projection organization"/>
    <property type="evidence" value="ECO:0007669"/>
    <property type="project" value="UniProtKB-KW"/>
</dbReference>
<evidence type="ECO:0000313" key="10">
    <source>
        <dbReference type="EnsemblMetazoa" id="XP_029345808.1"/>
    </source>
</evidence>